<dbReference type="InterPro" id="IPR051131">
    <property type="entry name" value="NEK_Ser/Thr_kinase_NIMA"/>
</dbReference>
<dbReference type="Pfam" id="PF00069">
    <property type="entry name" value="Pkinase"/>
    <property type="match status" value="1"/>
</dbReference>
<keyword evidence="5" id="KW-0418">Kinase</keyword>
<dbReference type="PANTHER" id="PTHR44899">
    <property type="entry name" value="CAMK FAMILY PROTEIN KINASE"/>
    <property type="match status" value="1"/>
</dbReference>
<evidence type="ECO:0000256" key="6">
    <source>
        <dbReference type="ARBA" id="ARBA00022840"/>
    </source>
</evidence>
<evidence type="ECO:0000313" key="10">
    <source>
        <dbReference type="EMBL" id="CAE7398907.1"/>
    </source>
</evidence>
<gene>
    <name evidence="10" type="primary">Nek3</name>
    <name evidence="10" type="ORF">SNAT2548_LOCUS21717</name>
</gene>
<dbReference type="GO" id="GO:0004674">
    <property type="term" value="F:protein serine/threonine kinase activity"/>
    <property type="evidence" value="ECO:0007669"/>
    <property type="project" value="UniProtKB-KW"/>
</dbReference>
<dbReference type="SUPFAM" id="SSF56112">
    <property type="entry name" value="Protein kinase-like (PK-like)"/>
    <property type="match status" value="1"/>
</dbReference>
<dbReference type="Proteomes" id="UP000604046">
    <property type="component" value="Unassembled WGS sequence"/>
</dbReference>
<proteinExistence type="predicted"/>
<keyword evidence="11" id="KW-1185">Reference proteome</keyword>
<dbReference type="InterPro" id="IPR000719">
    <property type="entry name" value="Prot_kinase_dom"/>
</dbReference>
<organism evidence="10 11">
    <name type="scientific">Symbiodinium natans</name>
    <dbReference type="NCBI Taxonomy" id="878477"/>
    <lineage>
        <taxon>Eukaryota</taxon>
        <taxon>Sar</taxon>
        <taxon>Alveolata</taxon>
        <taxon>Dinophyceae</taxon>
        <taxon>Suessiales</taxon>
        <taxon>Symbiodiniaceae</taxon>
        <taxon>Symbiodinium</taxon>
    </lineage>
</organism>
<evidence type="ECO:0000256" key="4">
    <source>
        <dbReference type="ARBA" id="ARBA00022741"/>
    </source>
</evidence>
<dbReference type="EMBL" id="CAJNDS010002261">
    <property type="protein sequence ID" value="CAE7398907.1"/>
    <property type="molecule type" value="Genomic_DNA"/>
</dbReference>
<dbReference type="PROSITE" id="PS50011">
    <property type="entry name" value="PROTEIN_KINASE_DOM"/>
    <property type="match status" value="1"/>
</dbReference>
<feature type="domain" description="Protein kinase" evidence="9">
    <location>
        <begin position="1"/>
        <end position="96"/>
    </location>
</feature>
<dbReference type="EC" id="2.7.11.1" evidence="1"/>
<evidence type="ECO:0000256" key="3">
    <source>
        <dbReference type="ARBA" id="ARBA00022679"/>
    </source>
</evidence>
<keyword evidence="6" id="KW-0067">ATP-binding</keyword>
<reference evidence="10" key="1">
    <citation type="submission" date="2021-02" db="EMBL/GenBank/DDBJ databases">
        <authorList>
            <person name="Dougan E. K."/>
            <person name="Rhodes N."/>
            <person name="Thang M."/>
            <person name="Chan C."/>
        </authorList>
    </citation>
    <scope>NUCLEOTIDE SEQUENCE</scope>
</reference>
<comment type="caution">
    <text evidence="10">The sequence shown here is derived from an EMBL/GenBank/DDBJ whole genome shotgun (WGS) entry which is preliminary data.</text>
</comment>
<dbReference type="InterPro" id="IPR011009">
    <property type="entry name" value="Kinase-like_dom_sf"/>
</dbReference>
<evidence type="ECO:0000256" key="8">
    <source>
        <dbReference type="ARBA" id="ARBA00048679"/>
    </source>
</evidence>
<accession>A0A812QQP3</accession>
<evidence type="ECO:0000256" key="7">
    <source>
        <dbReference type="ARBA" id="ARBA00047899"/>
    </source>
</evidence>
<comment type="catalytic activity">
    <reaction evidence="7">
        <text>L-threonyl-[protein] + ATP = O-phospho-L-threonyl-[protein] + ADP + H(+)</text>
        <dbReference type="Rhea" id="RHEA:46608"/>
        <dbReference type="Rhea" id="RHEA-COMP:11060"/>
        <dbReference type="Rhea" id="RHEA-COMP:11605"/>
        <dbReference type="ChEBI" id="CHEBI:15378"/>
        <dbReference type="ChEBI" id="CHEBI:30013"/>
        <dbReference type="ChEBI" id="CHEBI:30616"/>
        <dbReference type="ChEBI" id="CHEBI:61977"/>
        <dbReference type="ChEBI" id="CHEBI:456216"/>
        <dbReference type="EC" id="2.7.11.1"/>
    </reaction>
</comment>
<keyword evidence="4" id="KW-0547">Nucleotide-binding</keyword>
<dbReference type="AlphaFoldDB" id="A0A812QQP3"/>
<protein>
    <recommendedName>
        <fullName evidence="1">non-specific serine/threonine protein kinase</fullName>
        <ecNumber evidence="1">2.7.11.1</ecNumber>
    </recommendedName>
</protein>
<comment type="catalytic activity">
    <reaction evidence="8">
        <text>L-seryl-[protein] + ATP = O-phospho-L-seryl-[protein] + ADP + H(+)</text>
        <dbReference type="Rhea" id="RHEA:17989"/>
        <dbReference type="Rhea" id="RHEA-COMP:9863"/>
        <dbReference type="Rhea" id="RHEA-COMP:11604"/>
        <dbReference type="ChEBI" id="CHEBI:15378"/>
        <dbReference type="ChEBI" id="CHEBI:29999"/>
        <dbReference type="ChEBI" id="CHEBI:30616"/>
        <dbReference type="ChEBI" id="CHEBI:83421"/>
        <dbReference type="ChEBI" id="CHEBI:456216"/>
        <dbReference type="EC" id="2.7.11.1"/>
    </reaction>
</comment>
<dbReference type="GO" id="GO:0005524">
    <property type="term" value="F:ATP binding"/>
    <property type="evidence" value="ECO:0007669"/>
    <property type="project" value="UniProtKB-KW"/>
</dbReference>
<keyword evidence="3" id="KW-0808">Transferase</keyword>
<evidence type="ECO:0000256" key="5">
    <source>
        <dbReference type="ARBA" id="ARBA00022777"/>
    </source>
</evidence>
<sequence length="114" mass="12947">MEALPYLSPELLVDPEAHTPATDMWAMGVILYELMALRTPWEDEHAVRLLERIRDQPLRPLPVQYSEELAPICYTLLKRNPQSRPSADELLLLPPIQSRIVSLLDMESDDVAAG</sequence>
<name>A0A812QQP3_9DINO</name>
<evidence type="ECO:0000256" key="1">
    <source>
        <dbReference type="ARBA" id="ARBA00012513"/>
    </source>
</evidence>
<evidence type="ECO:0000256" key="2">
    <source>
        <dbReference type="ARBA" id="ARBA00022527"/>
    </source>
</evidence>
<dbReference type="Gene3D" id="1.10.510.10">
    <property type="entry name" value="Transferase(Phosphotransferase) domain 1"/>
    <property type="match status" value="1"/>
</dbReference>
<keyword evidence="2" id="KW-0723">Serine/threonine-protein kinase</keyword>
<evidence type="ECO:0000313" key="11">
    <source>
        <dbReference type="Proteomes" id="UP000604046"/>
    </source>
</evidence>
<evidence type="ECO:0000259" key="9">
    <source>
        <dbReference type="PROSITE" id="PS50011"/>
    </source>
</evidence>
<dbReference type="OrthoDB" id="427819at2759"/>